<evidence type="ECO:0000313" key="3">
    <source>
        <dbReference type="EMBL" id="CAD9305383.1"/>
    </source>
</evidence>
<protein>
    <recommendedName>
        <fullName evidence="2">ABC1 atypical kinase-like domain-containing protein</fullName>
    </recommendedName>
</protein>
<dbReference type="SUPFAM" id="SSF56112">
    <property type="entry name" value="Protein kinase-like (PK-like)"/>
    <property type="match status" value="1"/>
</dbReference>
<dbReference type="AlphaFoldDB" id="A0A7S1YK28"/>
<gene>
    <name evidence="3" type="ORF">GOCE00092_LOCUS24018</name>
</gene>
<evidence type="ECO:0000259" key="2">
    <source>
        <dbReference type="Pfam" id="PF03109"/>
    </source>
</evidence>
<dbReference type="CDD" id="cd05121">
    <property type="entry name" value="ABC1_ADCK3-like"/>
    <property type="match status" value="1"/>
</dbReference>
<dbReference type="InterPro" id="IPR051130">
    <property type="entry name" value="Mito_struct-func_regulator"/>
</dbReference>
<organism evidence="3">
    <name type="scientific">Grammatophora oceanica</name>
    <dbReference type="NCBI Taxonomy" id="210454"/>
    <lineage>
        <taxon>Eukaryota</taxon>
        <taxon>Sar</taxon>
        <taxon>Stramenopiles</taxon>
        <taxon>Ochrophyta</taxon>
        <taxon>Bacillariophyta</taxon>
        <taxon>Fragilariophyceae</taxon>
        <taxon>Fragilariophycidae</taxon>
        <taxon>Rhabdonematales</taxon>
        <taxon>Grammatophoraceae</taxon>
        <taxon>Grammatophora</taxon>
    </lineage>
</organism>
<evidence type="ECO:0000256" key="1">
    <source>
        <dbReference type="SAM" id="MobiDB-lite"/>
    </source>
</evidence>
<feature type="region of interest" description="Disordered" evidence="1">
    <location>
        <begin position="523"/>
        <end position="547"/>
    </location>
</feature>
<dbReference type="InterPro" id="IPR004147">
    <property type="entry name" value="ABC1_dom"/>
</dbReference>
<accession>A0A7S1YK28</accession>
<dbReference type="InterPro" id="IPR011009">
    <property type="entry name" value="Kinase-like_dom_sf"/>
</dbReference>
<proteinExistence type="predicted"/>
<dbReference type="EMBL" id="HBGK01045660">
    <property type="protein sequence ID" value="CAD9305383.1"/>
    <property type="molecule type" value="Transcribed_RNA"/>
</dbReference>
<feature type="region of interest" description="Disordered" evidence="1">
    <location>
        <begin position="53"/>
        <end position="72"/>
    </location>
</feature>
<dbReference type="PANTHER" id="PTHR43173">
    <property type="entry name" value="ABC1 FAMILY PROTEIN"/>
    <property type="match status" value="1"/>
</dbReference>
<reference evidence="3" key="1">
    <citation type="submission" date="2021-01" db="EMBL/GenBank/DDBJ databases">
        <authorList>
            <person name="Corre E."/>
            <person name="Pelletier E."/>
            <person name="Niang G."/>
            <person name="Scheremetjew M."/>
            <person name="Finn R."/>
            <person name="Kale V."/>
            <person name="Holt S."/>
            <person name="Cochrane G."/>
            <person name="Meng A."/>
            <person name="Brown T."/>
            <person name="Cohen L."/>
        </authorList>
    </citation>
    <scope>NUCLEOTIDE SEQUENCE</scope>
    <source>
        <strain evidence="3">CCMP 410</strain>
    </source>
</reference>
<dbReference type="Pfam" id="PF03109">
    <property type="entry name" value="ABC1"/>
    <property type="match status" value="1"/>
</dbReference>
<feature type="domain" description="ABC1 atypical kinase-like" evidence="2">
    <location>
        <begin position="168"/>
        <end position="411"/>
    </location>
</feature>
<name>A0A7S1YK28_9STRA</name>
<dbReference type="PANTHER" id="PTHR43173:SF22">
    <property type="entry name" value="OS07G0227800 PROTEIN"/>
    <property type="match status" value="1"/>
</dbReference>
<sequence>MQSRRQSGVTMTMVLSLVLAGVWSVMIAGAFSPSPISKIHRPGRSFTISPLEMESSVRGQQRRPKKTVQDRTQEETLSLIRDIVEAAVDAGPRAGPARTLQAYLAITRTISDFLPQVGRPTPETFSAPVALRKLFERLGATYIKLGQFVASSPTLFPKDYVVEFQKCLDQTEPLEWEVIKRVIEQEIGPITKTFASIDRKPLASASIAQVHAATLRTGEDVVIKVQKPRIDESLKADLSFLFVASRVLEFLQPDWERTSLSAIAGDIRSSMLEELDFEKEATNMEEFRRFLTEEGLLKQVTAPRVYREFTTRKVLTQERLRGVSLLDTESIAKITKDPEGTIITALNVWTTSVLKMPWFHADVHAGNLLVLEDGRVGFIDFGIVGRVSPKTFNAVNELSAALALGDYEGMALALCNMGATETDVDIPKFGRDIEAVMKKLATVQPDLTVSAYSEGTIASGLTFDEDEVTNVLLEIVDVTENNGLKLPREFGLLVKQSLYFDRYLKILAPELDVMADTRVSGMGGAAGAGPSVSTQKSKDDDDTVIDV</sequence>